<gene>
    <name evidence="9" type="ORF">CWE09_11505</name>
</gene>
<dbReference type="GO" id="GO:0016020">
    <property type="term" value="C:membrane"/>
    <property type="evidence" value="ECO:0007669"/>
    <property type="project" value="UniProtKB-SubCell"/>
</dbReference>
<dbReference type="FunFam" id="1.10.287.950:FF:000001">
    <property type="entry name" value="Methyl-accepting chemotaxis sensory transducer"/>
    <property type="match status" value="1"/>
</dbReference>
<dbReference type="CDD" id="cd11386">
    <property type="entry name" value="MCP_signal"/>
    <property type="match status" value="1"/>
</dbReference>
<feature type="transmembrane region" description="Helical" evidence="6">
    <location>
        <begin position="189"/>
        <end position="209"/>
    </location>
</feature>
<dbReference type="PROSITE" id="PS50111">
    <property type="entry name" value="CHEMOTAXIS_TRANSDUC_2"/>
    <property type="match status" value="1"/>
</dbReference>
<feature type="region of interest" description="Disordered" evidence="5">
    <location>
        <begin position="273"/>
        <end position="292"/>
    </location>
</feature>
<dbReference type="PANTHER" id="PTHR32089">
    <property type="entry name" value="METHYL-ACCEPTING CHEMOTAXIS PROTEIN MCPB"/>
    <property type="match status" value="1"/>
</dbReference>
<evidence type="ECO:0000256" key="5">
    <source>
        <dbReference type="SAM" id="MobiDB-lite"/>
    </source>
</evidence>
<dbReference type="CDD" id="cd19411">
    <property type="entry name" value="MCP2201-like_sensor"/>
    <property type="match status" value="1"/>
</dbReference>
<dbReference type="GO" id="GO:0007165">
    <property type="term" value="P:signal transduction"/>
    <property type="evidence" value="ECO:0007669"/>
    <property type="project" value="UniProtKB-KW"/>
</dbReference>
<accession>A0A432W4W5</accession>
<dbReference type="AlphaFoldDB" id="A0A432W4W5"/>
<comment type="caution">
    <text evidence="9">The sequence shown here is derived from an EMBL/GenBank/DDBJ whole genome shotgun (WGS) entry which is preliminary data.</text>
</comment>
<comment type="similarity">
    <text evidence="3">Belongs to the methyl-accepting chemotaxis (MCP) protein family.</text>
</comment>
<feature type="domain" description="HAMP" evidence="8">
    <location>
        <begin position="211"/>
        <end position="263"/>
    </location>
</feature>
<sequence>MFRNIKIGLRSAVFFTAIGVIFIITGIFAITQLERMYGETEEIVDIRVPSMMAAADLYREFLRVRLDATNAIVATSPEERAPAQERLDERWQGMNDQINVFRDLLQDSQDRAIFDNFLDTQRDYRALVNNIIEAAAQGDSAQVARLREQQIPPLVNEIRDQIVELTALYDQRMAADVEEANAIVNAGRLAIIIAIIIALALMSAMAVVLTRSIVNPMREAVTNAQVIADGDLTRVIEIDGKDEATELLTALQGMQQNLRDSIRMIGDSSAQLASTSEELSSVTEDSTRSLHEQSAELEQAATAVNELTAAIEEVARNAQDTSGESDAADSQAQLGRERVETTVSTIEGLVNEIQTSASNIETLATKVDDITKVLDVIGGIAEQTNLLALNAAIEAARAGESGRGFAVVADEVRALAHRTQQSTKEIEGMVAAVQQSSSDSVKGMQLSSSQANKTLEIARSAGEALQQITHSVAQISERNTSIASAAEEQAQVAKDVDKNLVNIQDLSGQTSSGANETSASSQELARLAGDLNELVNRFKV</sequence>
<name>A0A432W4W5_9GAMM</name>
<dbReference type="PROSITE" id="PS50885">
    <property type="entry name" value="HAMP"/>
    <property type="match status" value="1"/>
</dbReference>
<evidence type="ECO:0000256" key="2">
    <source>
        <dbReference type="ARBA" id="ARBA00023224"/>
    </source>
</evidence>
<keyword evidence="6" id="KW-1133">Transmembrane helix</keyword>
<dbReference type="PANTHER" id="PTHR32089:SF120">
    <property type="entry name" value="METHYL-ACCEPTING CHEMOTAXIS PROTEIN TLPQ"/>
    <property type="match status" value="1"/>
</dbReference>
<keyword evidence="6" id="KW-0812">Transmembrane</keyword>
<evidence type="ECO:0000256" key="3">
    <source>
        <dbReference type="ARBA" id="ARBA00029447"/>
    </source>
</evidence>
<dbReference type="InterPro" id="IPR024478">
    <property type="entry name" value="HlyB_4HB_MCP"/>
</dbReference>
<feature type="transmembrane region" description="Helical" evidence="6">
    <location>
        <begin position="12"/>
        <end position="30"/>
    </location>
</feature>
<feature type="domain" description="Methyl-accepting transducer" evidence="7">
    <location>
        <begin position="268"/>
        <end position="504"/>
    </location>
</feature>
<feature type="compositionally biased region" description="Polar residues" evidence="5">
    <location>
        <begin position="318"/>
        <end position="333"/>
    </location>
</feature>
<evidence type="ECO:0000256" key="6">
    <source>
        <dbReference type="SAM" id="Phobius"/>
    </source>
</evidence>
<dbReference type="InterPro" id="IPR004089">
    <property type="entry name" value="MCPsignal_dom"/>
</dbReference>
<evidence type="ECO:0000259" key="7">
    <source>
        <dbReference type="PROSITE" id="PS50111"/>
    </source>
</evidence>
<comment type="subcellular location">
    <subcellularLocation>
        <location evidence="1">Membrane</location>
    </subcellularLocation>
</comment>
<dbReference type="EMBL" id="PIPL01000002">
    <property type="protein sequence ID" value="RUO24474.1"/>
    <property type="molecule type" value="Genomic_DNA"/>
</dbReference>
<dbReference type="RefSeq" id="WP_126804175.1">
    <property type="nucleotide sequence ID" value="NZ_PIPL01000002.1"/>
</dbReference>
<evidence type="ECO:0000259" key="8">
    <source>
        <dbReference type="PROSITE" id="PS50885"/>
    </source>
</evidence>
<dbReference type="OrthoDB" id="7054443at2"/>
<feature type="compositionally biased region" description="Polar residues" evidence="5">
    <location>
        <begin position="273"/>
        <end position="284"/>
    </location>
</feature>
<dbReference type="SUPFAM" id="SSF58104">
    <property type="entry name" value="Methyl-accepting chemotaxis protein (MCP) signaling domain"/>
    <property type="match status" value="1"/>
</dbReference>
<reference evidence="9 10" key="1">
    <citation type="journal article" date="2011" name="Front. Microbiol.">
        <title>Genomic signatures of strain selection and enhancement in Bacillus atrophaeus var. globigii, a historical biowarfare simulant.</title>
        <authorList>
            <person name="Gibbons H.S."/>
            <person name="Broomall S.M."/>
            <person name="McNew L.A."/>
            <person name="Daligault H."/>
            <person name="Chapman C."/>
            <person name="Bruce D."/>
            <person name="Karavis M."/>
            <person name="Krepps M."/>
            <person name="McGregor P.A."/>
            <person name="Hong C."/>
            <person name="Park K.H."/>
            <person name="Akmal A."/>
            <person name="Feldman A."/>
            <person name="Lin J.S."/>
            <person name="Chang W.E."/>
            <person name="Higgs B.W."/>
            <person name="Demirev P."/>
            <person name="Lindquist J."/>
            <person name="Liem A."/>
            <person name="Fochler E."/>
            <person name="Read T.D."/>
            <person name="Tapia R."/>
            <person name="Johnson S."/>
            <person name="Bishop-Lilly K.A."/>
            <person name="Detter C."/>
            <person name="Han C."/>
            <person name="Sozhamannan S."/>
            <person name="Rosenzweig C.N."/>
            <person name="Skowronski E.W."/>
        </authorList>
    </citation>
    <scope>NUCLEOTIDE SEQUENCE [LARGE SCALE GENOMIC DNA]</scope>
    <source>
        <strain evidence="9 10">MLST1</strain>
    </source>
</reference>
<dbReference type="GO" id="GO:0006935">
    <property type="term" value="P:chemotaxis"/>
    <property type="evidence" value="ECO:0007669"/>
    <property type="project" value="UniProtKB-ARBA"/>
</dbReference>
<evidence type="ECO:0000313" key="9">
    <source>
        <dbReference type="EMBL" id="RUO24474.1"/>
    </source>
</evidence>
<dbReference type="SMART" id="SM00304">
    <property type="entry name" value="HAMP"/>
    <property type="match status" value="2"/>
</dbReference>
<dbReference type="Pfam" id="PF00672">
    <property type="entry name" value="HAMP"/>
    <property type="match status" value="1"/>
</dbReference>
<protein>
    <submittedName>
        <fullName evidence="9">Methyl-accepting chemotaxis protein</fullName>
    </submittedName>
</protein>
<keyword evidence="2 4" id="KW-0807">Transducer</keyword>
<organism evidence="9 10">
    <name type="scientific">Aliidiomarina minuta</name>
    <dbReference type="NCBI Taxonomy" id="880057"/>
    <lineage>
        <taxon>Bacteria</taxon>
        <taxon>Pseudomonadati</taxon>
        <taxon>Pseudomonadota</taxon>
        <taxon>Gammaproteobacteria</taxon>
        <taxon>Alteromonadales</taxon>
        <taxon>Idiomarinaceae</taxon>
        <taxon>Aliidiomarina</taxon>
    </lineage>
</organism>
<evidence type="ECO:0000256" key="1">
    <source>
        <dbReference type="ARBA" id="ARBA00004370"/>
    </source>
</evidence>
<dbReference type="Pfam" id="PF12729">
    <property type="entry name" value="4HB_MCP_1"/>
    <property type="match status" value="1"/>
</dbReference>
<dbReference type="SMART" id="SM00283">
    <property type="entry name" value="MA"/>
    <property type="match status" value="1"/>
</dbReference>
<dbReference type="InterPro" id="IPR003660">
    <property type="entry name" value="HAMP_dom"/>
</dbReference>
<dbReference type="Proteomes" id="UP000288293">
    <property type="component" value="Unassembled WGS sequence"/>
</dbReference>
<proteinExistence type="inferred from homology"/>
<feature type="region of interest" description="Disordered" evidence="5">
    <location>
        <begin position="316"/>
        <end position="336"/>
    </location>
</feature>
<keyword evidence="6" id="KW-0472">Membrane</keyword>
<dbReference type="Pfam" id="PF00015">
    <property type="entry name" value="MCPsignal"/>
    <property type="match status" value="1"/>
</dbReference>
<dbReference type="CDD" id="cd06225">
    <property type="entry name" value="HAMP"/>
    <property type="match status" value="1"/>
</dbReference>
<keyword evidence="10" id="KW-1185">Reference proteome</keyword>
<evidence type="ECO:0000313" key="10">
    <source>
        <dbReference type="Proteomes" id="UP000288293"/>
    </source>
</evidence>
<dbReference type="InterPro" id="IPR047347">
    <property type="entry name" value="YvaQ-like_sensor"/>
</dbReference>
<dbReference type="Gene3D" id="1.10.287.950">
    <property type="entry name" value="Methyl-accepting chemotaxis protein"/>
    <property type="match status" value="1"/>
</dbReference>
<evidence type="ECO:0000256" key="4">
    <source>
        <dbReference type="PROSITE-ProRule" id="PRU00284"/>
    </source>
</evidence>